<dbReference type="OMA" id="NCPPMRA"/>
<evidence type="ECO:0000313" key="4">
    <source>
        <dbReference type="Proteomes" id="UP000276776"/>
    </source>
</evidence>
<dbReference type="EMBL" id="UYYF01004325">
    <property type="protein sequence ID" value="VDN02401.1"/>
    <property type="molecule type" value="Genomic_DNA"/>
</dbReference>
<accession>A0A0N5CXR2</accession>
<dbReference type="STRING" id="103827.A0A0N5CXR2"/>
<feature type="region of interest" description="Disordered" evidence="1">
    <location>
        <begin position="104"/>
        <end position="140"/>
    </location>
</feature>
<name>A0A0N5CXR2_THECL</name>
<protein>
    <submittedName>
        <fullName evidence="5">BSD domain-containing protein</fullName>
    </submittedName>
</protein>
<reference evidence="3 4" key="2">
    <citation type="submission" date="2018-11" db="EMBL/GenBank/DDBJ databases">
        <authorList>
            <consortium name="Pathogen Informatics"/>
        </authorList>
    </citation>
    <scope>NUCLEOTIDE SEQUENCE [LARGE SCALE GENOMIC DNA]</scope>
</reference>
<gene>
    <name evidence="3" type="ORF">TCLT_LOCUS5190</name>
</gene>
<dbReference type="PANTHER" id="PTHR16019:SF5">
    <property type="entry name" value="BSD DOMAIN-CONTAINING PROTEIN 1"/>
    <property type="match status" value="1"/>
</dbReference>
<dbReference type="Pfam" id="PF03909">
    <property type="entry name" value="BSD"/>
    <property type="match status" value="1"/>
</dbReference>
<dbReference type="InterPro" id="IPR035925">
    <property type="entry name" value="BSD_dom_sf"/>
</dbReference>
<dbReference type="OrthoDB" id="73788at2759"/>
<dbReference type="PROSITE" id="PS50858">
    <property type="entry name" value="BSD"/>
    <property type="match status" value="1"/>
</dbReference>
<dbReference type="PANTHER" id="PTHR16019">
    <property type="entry name" value="SYNAPSE-ASSOCIATED PROTEIN"/>
    <property type="match status" value="1"/>
</dbReference>
<feature type="region of interest" description="Disordered" evidence="1">
    <location>
        <begin position="1"/>
        <end position="23"/>
    </location>
</feature>
<proteinExistence type="predicted"/>
<dbReference type="WBParaSite" id="TCLT_0000520101-mRNA-1">
    <property type="protein sequence ID" value="TCLT_0000520101-mRNA-1"/>
    <property type="gene ID" value="TCLT_0000520101"/>
</dbReference>
<evidence type="ECO:0000259" key="2">
    <source>
        <dbReference type="PROSITE" id="PS50858"/>
    </source>
</evidence>
<feature type="domain" description="BSD" evidence="2">
    <location>
        <begin position="220"/>
        <end position="272"/>
    </location>
</feature>
<dbReference type="AlphaFoldDB" id="A0A0N5CXR2"/>
<organism evidence="5">
    <name type="scientific">Thelazia callipaeda</name>
    <name type="common">Oriental eyeworm</name>
    <name type="synonym">Parasitic nematode</name>
    <dbReference type="NCBI Taxonomy" id="103827"/>
    <lineage>
        <taxon>Eukaryota</taxon>
        <taxon>Metazoa</taxon>
        <taxon>Ecdysozoa</taxon>
        <taxon>Nematoda</taxon>
        <taxon>Chromadorea</taxon>
        <taxon>Rhabditida</taxon>
        <taxon>Spirurina</taxon>
        <taxon>Spiruromorpha</taxon>
        <taxon>Thelazioidea</taxon>
        <taxon>Thelaziidae</taxon>
        <taxon>Thelazia</taxon>
    </lineage>
</organism>
<feature type="compositionally biased region" description="Acidic residues" evidence="1">
    <location>
        <begin position="104"/>
        <end position="116"/>
    </location>
</feature>
<reference evidence="5" key="1">
    <citation type="submission" date="2017-02" db="UniProtKB">
        <authorList>
            <consortium name="WormBaseParasite"/>
        </authorList>
    </citation>
    <scope>IDENTIFICATION</scope>
</reference>
<dbReference type="Proteomes" id="UP000276776">
    <property type="component" value="Unassembled WGS sequence"/>
</dbReference>
<keyword evidence="4" id="KW-1185">Reference proteome</keyword>
<feature type="compositionally biased region" description="Polar residues" evidence="1">
    <location>
        <begin position="126"/>
        <end position="137"/>
    </location>
</feature>
<dbReference type="GO" id="GO:0005737">
    <property type="term" value="C:cytoplasm"/>
    <property type="evidence" value="ECO:0007669"/>
    <property type="project" value="TreeGrafter"/>
</dbReference>
<dbReference type="Gene3D" id="1.10.3970.10">
    <property type="entry name" value="BSD domain"/>
    <property type="match status" value="1"/>
</dbReference>
<dbReference type="SMART" id="SM00751">
    <property type="entry name" value="BSD"/>
    <property type="match status" value="1"/>
</dbReference>
<dbReference type="InterPro" id="IPR005607">
    <property type="entry name" value="BSD_dom"/>
</dbReference>
<evidence type="ECO:0000313" key="3">
    <source>
        <dbReference type="EMBL" id="VDN02401.1"/>
    </source>
</evidence>
<sequence>MDKSESCAGDKAISNDEQSCDADKEEACKSTEDSVQGWVASGTNWGSSWLKTAKEKTYTTLELVKKDLTELSDVVANEASAFASSTVESVKQQAHHLQQIISFEEEHEQQSVEEEEDKTRNEPSEVKQSSSTHNISWTPKLPSVPAITENSWVKTIVDTVKNIALDNTTKDEELFEEIIYPEVNIAKSTNLPHHVLYSIQTDRDTYENQPEGDGELFNMWCKNFDLNAYDEEISTLLANCPPMRALYQELVPDLIENATFWKRYFYKVHQTELLVNLQAYAEKQLLEDDRSKASKNQKEAAAADTKSLTHILLLLNEKA</sequence>
<evidence type="ECO:0000313" key="5">
    <source>
        <dbReference type="WBParaSite" id="TCLT_0000520101-mRNA-1"/>
    </source>
</evidence>
<dbReference type="InterPro" id="IPR051494">
    <property type="entry name" value="BSD_domain-containing"/>
</dbReference>
<evidence type="ECO:0000256" key="1">
    <source>
        <dbReference type="SAM" id="MobiDB-lite"/>
    </source>
</evidence>
<dbReference type="SUPFAM" id="SSF140383">
    <property type="entry name" value="BSD domain-like"/>
    <property type="match status" value="1"/>
</dbReference>